<dbReference type="EMBL" id="JYDI01005844">
    <property type="protein sequence ID" value="KRY04202.1"/>
    <property type="molecule type" value="Genomic_DNA"/>
</dbReference>
<keyword evidence="3" id="KW-1185">Reference proteome</keyword>
<sequence length="31" mass="3550">MIPLLIYTRCSIWGNSRMLEPFIAQAHGSFP</sequence>
<protein>
    <submittedName>
        <fullName evidence="1">Uncharacterized protein</fullName>
    </submittedName>
</protein>
<name>A0A0V0YQ18_TRIBR</name>
<comment type="caution">
    <text evidence="1">The sequence shown here is derived from an EMBL/GenBank/DDBJ whole genome shotgun (WGS) entry which is preliminary data.</text>
</comment>
<dbReference type="Proteomes" id="UP000054653">
    <property type="component" value="Unassembled WGS sequence"/>
</dbReference>
<accession>A0A0V0YQ18</accession>
<evidence type="ECO:0000313" key="3">
    <source>
        <dbReference type="Proteomes" id="UP000054653"/>
    </source>
</evidence>
<proteinExistence type="predicted"/>
<evidence type="ECO:0000313" key="1">
    <source>
        <dbReference type="EMBL" id="KRY02232.1"/>
    </source>
</evidence>
<organism evidence="1 3">
    <name type="scientific">Trichinella britovi</name>
    <name type="common">Parasitic roundworm</name>
    <dbReference type="NCBI Taxonomy" id="45882"/>
    <lineage>
        <taxon>Eukaryota</taxon>
        <taxon>Metazoa</taxon>
        <taxon>Ecdysozoa</taxon>
        <taxon>Nematoda</taxon>
        <taxon>Enoplea</taxon>
        <taxon>Dorylaimia</taxon>
        <taxon>Trichinellida</taxon>
        <taxon>Trichinellidae</taxon>
        <taxon>Trichinella</taxon>
    </lineage>
</organism>
<evidence type="ECO:0000313" key="2">
    <source>
        <dbReference type="EMBL" id="KRY04202.1"/>
    </source>
</evidence>
<reference evidence="1 3" key="1">
    <citation type="submission" date="2015-01" db="EMBL/GenBank/DDBJ databases">
        <title>Evolution of Trichinella species and genotypes.</title>
        <authorList>
            <person name="Korhonen P.K."/>
            <person name="Edoardo P."/>
            <person name="Giuseppe L.R."/>
            <person name="Gasser R.B."/>
        </authorList>
    </citation>
    <scope>NUCLEOTIDE SEQUENCE [LARGE SCALE GENOMIC DNA]</scope>
    <source>
        <strain evidence="1">ISS120</strain>
    </source>
</reference>
<dbReference type="EMBL" id="JYDI01007772">
    <property type="protein sequence ID" value="KRY02232.1"/>
    <property type="molecule type" value="Genomic_DNA"/>
</dbReference>
<gene>
    <name evidence="1" type="ORF">T03_12779</name>
    <name evidence="2" type="ORF">T03_9710</name>
</gene>
<dbReference type="AlphaFoldDB" id="A0A0V0YQ18"/>